<dbReference type="GO" id="GO:0016868">
    <property type="term" value="F:intramolecular phosphotransferase activity"/>
    <property type="evidence" value="ECO:0007669"/>
    <property type="project" value="InterPro"/>
</dbReference>
<dbReference type="Pfam" id="PF02879">
    <property type="entry name" value="PGM_PMM_II"/>
    <property type="match status" value="1"/>
</dbReference>
<dbReference type="GO" id="GO:0016740">
    <property type="term" value="F:transferase activity"/>
    <property type="evidence" value="ECO:0007669"/>
    <property type="project" value="UniProtKB-KW"/>
</dbReference>
<dbReference type="OrthoDB" id="15372at2157"/>
<dbReference type="InterPro" id="IPR016055">
    <property type="entry name" value="A-D-PHexomutase_a/b/a-I/II/III"/>
</dbReference>
<dbReference type="Gene3D" id="3.90.550.10">
    <property type="entry name" value="Spore Coat Polysaccharide Biosynthesis Protein SpsA, Chain A"/>
    <property type="match status" value="1"/>
</dbReference>
<dbReference type="InterPro" id="IPR036900">
    <property type="entry name" value="A-D-PHexomutase_C_sf"/>
</dbReference>
<reference evidence="13" key="1">
    <citation type="journal article" date="2009" name="BMC Genomics">
        <title>The complete genome sequence of Staphylothermus marinus reveals differences in sulfur metabolism among heterotrophic Crenarchaeota.</title>
        <authorList>
            <person name="Anderson I.J."/>
            <person name="Dharmarajan L."/>
            <person name="Rodriguez J."/>
            <person name="Hooper S."/>
            <person name="Porat I."/>
            <person name="Ulrich L.E."/>
            <person name="Elkins J.G."/>
            <person name="Mavromatis K."/>
            <person name="Sun H."/>
            <person name="Land M."/>
            <person name="Lapidus A."/>
            <person name="Lucas S."/>
            <person name="Barry K."/>
            <person name="Huber H."/>
            <person name="Zhulin I.B."/>
            <person name="Whitman W.B."/>
            <person name="Mukhopadhyay B."/>
            <person name="Woese C."/>
            <person name="Bristow J."/>
            <person name="Kyrpides N."/>
        </authorList>
    </citation>
    <scope>NUCLEOTIDE SEQUENCE [LARGE SCALE GENOMIC DNA]</scope>
    <source>
        <strain evidence="13">ATCC 43588 / DSM 3639 / JCM 9404 / F1</strain>
    </source>
</reference>
<feature type="domain" description="Alpha-D-phosphohexomutase alpha/beta/alpha" evidence="10">
    <location>
        <begin position="642"/>
        <end position="749"/>
    </location>
</feature>
<evidence type="ECO:0000256" key="4">
    <source>
        <dbReference type="ARBA" id="ARBA00022540"/>
    </source>
</evidence>
<comment type="similarity">
    <text evidence="2">Belongs to the phosphohexose mutase family.</text>
</comment>
<dbReference type="Pfam" id="PF02878">
    <property type="entry name" value="PGM_PMM_I"/>
    <property type="match status" value="1"/>
</dbReference>
<keyword evidence="12" id="KW-0808">Transferase</keyword>
<dbReference type="CDD" id="cd03356">
    <property type="entry name" value="LbH_G1P_AT_C_like"/>
    <property type="match status" value="1"/>
</dbReference>
<gene>
    <name evidence="12" type="ordered locus">Smar_0201</name>
</gene>
<dbReference type="InterPro" id="IPR029044">
    <property type="entry name" value="Nucleotide-diphossugar_trans"/>
</dbReference>
<feature type="domain" description="Alpha-D-phosphohexomutase alpha/beta/alpha" evidence="9">
    <location>
        <begin position="537"/>
        <end position="637"/>
    </location>
</feature>
<dbReference type="GO" id="GO:0005975">
    <property type="term" value="P:carbohydrate metabolic process"/>
    <property type="evidence" value="ECO:0007669"/>
    <property type="project" value="InterPro"/>
</dbReference>
<dbReference type="PANTHER" id="PTHR22572">
    <property type="entry name" value="SUGAR-1-PHOSPHATE GUANYL TRANSFERASE"/>
    <property type="match status" value="1"/>
</dbReference>
<dbReference type="InterPro" id="IPR005835">
    <property type="entry name" value="NTP_transferase_dom"/>
</dbReference>
<evidence type="ECO:0000256" key="3">
    <source>
        <dbReference type="ARBA" id="ARBA00022490"/>
    </source>
</evidence>
<evidence type="ECO:0000256" key="5">
    <source>
        <dbReference type="ARBA" id="ARBA00022553"/>
    </source>
</evidence>
<keyword evidence="5" id="KW-0597">Phosphoprotein</keyword>
<dbReference type="eggNOG" id="arCOG00666">
    <property type="taxonomic scope" value="Archaea"/>
</dbReference>
<dbReference type="InterPro" id="IPR011004">
    <property type="entry name" value="Trimer_LpxA-like_sf"/>
</dbReference>
<proteinExistence type="inferred from homology"/>
<dbReference type="InterPro" id="IPR050486">
    <property type="entry name" value="Mannose-1P_guanyltransferase"/>
</dbReference>
<feature type="domain" description="EIF2B subunit epsilon/gamma LbH" evidence="11">
    <location>
        <begin position="254"/>
        <end position="354"/>
    </location>
</feature>
<dbReference type="Proteomes" id="UP000000254">
    <property type="component" value="Chromosome"/>
</dbReference>
<dbReference type="Gene3D" id="3.40.120.10">
    <property type="entry name" value="Alpha-D-Glucose-1,6-Bisphosphate, subunit A, domain 3"/>
    <property type="match status" value="3"/>
</dbReference>
<dbReference type="Pfam" id="PF25084">
    <property type="entry name" value="LbH_EIF2B"/>
    <property type="match status" value="1"/>
</dbReference>
<dbReference type="InterPro" id="IPR056764">
    <property type="entry name" value="LbH_EIF2B3/5"/>
</dbReference>
<evidence type="ECO:0000259" key="8">
    <source>
        <dbReference type="Pfam" id="PF02878"/>
    </source>
</evidence>
<protein>
    <submittedName>
        <fullName evidence="12">Nucleotidyl transferase</fullName>
    </submittedName>
</protein>
<dbReference type="Gene3D" id="2.160.10.10">
    <property type="entry name" value="Hexapeptide repeat proteins"/>
    <property type="match status" value="1"/>
</dbReference>
<name>A3DL04_STAMF</name>
<dbReference type="SUPFAM" id="SSF55957">
    <property type="entry name" value="Phosphoglucomutase, C-terminal domain"/>
    <property type="match status" value="1"/>
</dbReference>
<dbReference type="SUPFAM" id="SSF53738">
    <property type="entry name" value="Phosphoglucomutase, first 3 domains"/>
    <property type="match status" value="3"/>
</dbReference>
<dbReference type="KEGG" id="smr:Smar_0201"/>
<dbReference type="InterPro" id="IPR005845">
    <property type="entry name" value="A-D-PHexomutase_a/b/a-II"/>
</dbReference>
<dbReference type="CDD" id="cd04181">
    <property type="entry name" value="NTP_transferase"/>
    <property type="match status" value="1"/>
</dbReference>
<dbReference type="Pfam" id="PF00483">
    <property type="entry name" value="NTP_transferase"/>
    <property type="match status" value="1"/>
</dbReference>
<feature type="domain" description="Alpha-D-phosphohexomutase alpha/beta/alpha" evidence="8">
    <location>
        <begin position="394"/>
        <end position="519"/>
    </location>
</feature>
<accession>A3DL04</accession>
<evidence type="ECO:0000256" key="2">
    <source>
        <dbReference type="ARBA" id="ARBA00010231"/>
    </source>
</evidence>
<dbReference type="STRING" id="399550.Smar_0201"/>
<keyword evidence="13" id="KW-1185">Reference proteome</keyword>
<evidence type="ECO:0000259" key="11">
    <source>
        <dbReference type="Pfam" id="PF25084"/>
    </source>
</evidence>
<dbReference type="InterPro" id="IPR005844">
    <property type="entry name" value="A-D-PHexomutase_a/b/a-I"/>
</dbReference>
<dbReference type="HOGENOM" id="CLU_017652_1_0_2"/>
<evidence type="ECO:0000256" key="6">
    <source>
        <dbReference type="ARBA" id="ARBA00022917"/>
    </source>
</evidence>
<organism evidence="12 13">
    <name type="scientific">Staphylothermus marinus (strain ATCC 43588 / DSM 3639 / JCM 9404 / F1)</name>
    <dbReference type="NCBI Taxonomy" id="399550"/>
    <lineage>
        <taxon>Archaea</taxon>
        <taxon>Thermoproteota</taxon>
        <taxon>Thermoprotei</taxon>
        <taxon>Desulfurococcales</taxon>
        <taxon>Desulfurococcaceae</taxon>
        <taxon>Staphylothermus</taxon>
    </lineage>
</organism>
<dbReference type="eggNOG" id="arCOG00767">
    <property type="taxonomic scope" value="Archaea"/>
</dbReference>
<evidence type="ECO:0000259" key="7">
    <source>
        <dbReference type="Pfam" id="PF00483"/>
    </source>
</evidence>
<comment type="subcellular location">
    <subcellularLocation>
        <location evidence="1">Cytoplasm</location>
        <location evidence="1">Cytosol</location>
    </subcellularLocation>
</comment>
<keyword evidence="3" id="KW-0963">Cytoplasm</keyword>
<reference evidence="12 13" key="2">
    <citation type="journal article" date="2009" name="Stand. Genomic Sci.">
        <title>Complete genome sequence of Staphylothermus marinus Stetter and Fiala 1986 type strain F1.</title>
        <authorList>
            <person name="Anderson I.J."/>
            <person name="Sun H."/>
            <person name="Lapidus A."/>
            <person name="Copeland A."/>
            <person name="Glavina Del Rio T."/>
            <person name="Tice H."/>
            <person name="Dalin E."/>
            <person name="Lucas S."/>
            <person name="Barry K."/>
            <person name="Land M."/>
            <person name="Richardson P."/>
            <person name="Huber H."/>
            <person name="Kyrpides N.C."/>
        </authorList>
    </citation>
    <scope>NUCLEOTIDE SEQUENCE [LARGE SCALE GENOMIC DNA]</scope>
    <source>
        <strain evidence="13">ATCC 43588 / DSM 3639 / JCM 9404 / F1</strain>
    </source>
</reference>
<evidence type="ECO:0000259" key="10">
    <source>
        <dbReference type="Pfam" id="PF02880"/>
    </source>
</evidence>
<dbReference type="Gene3D" id="3.30.310.50">
    <property type="entry name" value="Alpha-D-phosphohexomutase, C-terminal domain"/>
    <property type="match status" value="1"/>
</dbReference>
<sequence>MVKAIIMAGGEGTRLRPLTVNRPKPLVPLVNKPLMEHVVHLLKSKGFKDIGVTLHYLPNTIMRYFGDGSEFGVRIYYSIEEKPLGTAGGVRFLADKYDWDETIIVISGDVFTNIDLEKMLEYHRRKGSIFTMAVRKTDDPTKYGIALLDEEGRVRRFLEKPSWSEVFSDLINMGIYILEPEALEMIPSNEEYDFAKNLIPKLLRFDKPVYGWRADNYYWSDIGSINQYKETHNDILSGKVGIDTSMLGLEVAKGVYVGENTSIDDIDNIIPPVVIGKDTRIKKNTIIGPFTVIGSNNIIENGVRIEKSIIWDHSYVGPATTIIDSIICNNVHISDHVAVMEGAVIGDDTRIGRGSIIRPNIKIWPSKVIDPYTIVSINIKWGIRWYETLIEPWGITGLLNIEITPELATRIGSAFGSSLPRSSSVVVARDTYASSRVVKHSIIAGLMSSGINIYDLEVSPLPVLTYYIKKKKLRGGIHVSSLVYDPLRIRIKIFDHTGKFINRSQAKKIENIFFKEAFRKVLGDQVGDLYPTIDHIDQYISDISKHVSLENIRRQRRVLIDCNYGSAGSLWPKLVRELGLTVYQVNCNEQSPIMPPREPFIHASVDSAIKIIPLLGLSAGFIYDSDADKLIVITDSGKVVSGDQLIALVAKILLETHGKGKIVIPHNSSKVVIDTIREYGGEIIFAEQGLMGLSENINENILMAADERGGIIYPWLHYGSDAIFTSLLILEYLGSTGYNLSTLLEQLPRTAVIKKTLVIPYAQRGRFMRMIYEELREKEIDTLDGIKIIEENLGSGYIRPLPNEPLIEITAESDNQERAEKLAKMLLDLAYKIKSKL</sequence>
<dbReference type="CDD" id="cd05805">
    <property type="entry name" value="MPG1_transferase"/>
    <property type="match status" value="1"/>
</dbReference>
<dbReference type="SUPFAM" id="SSF53448">
    <property type="entry name" value="Nucleotide-diphospho-sugar transferases"/>
    <property type="match status" value="1"/>
</dbReference>
<dbReference type="AlphaFoldDB" id="A3DL04"/>
<keyword evidence="4" id="KW-0396">Initiation factor</keyword>
<dbReference type="Pfam" id="PF02880">
    <property type="entry name" value="PGM_PMM_III"/>
    <property type="match status" value="1"/>
</dbReference>
<evidence type="ECO:0000313" key="12">
    <source>
        <dbReference type="EMBL" id="ABN69314.1"/>
    </source>
</evidence>
<feature type="domain" description="Nucleotidyl transferase" evidence="7">
    <location>
        <begin position="3"/>
        <end position="236"/>
    </location>
</feature>
<dbReference type="SUPFAM" id="SSF51161">
    <property type="entry name" value="Trimeric LpxA-like enzymes"/>
    <property type="match status" value="1"/>
</dbReference>
<keyword evidence="6" id="KW-0648">Protein biosynthesis</keyword>
<evidence type="ECO:0000259" key="9">
    <source>
        <dbReference type="Pfam" id="PF02879"/>
    </source>
</evidence>
<dbReference type="EMBL" id="CP000575">
    <property type="protein sequence ID" value="ABN69314.1"/>
    <property type="molecule type" value="Genomic_DNA"/>
</dbReference>
<dbReference type="InterPro" id="IPR005846">
    <property type="entry name" value="A-D-PHexomutase_a/b/a-III"/>
</dbReference>
<evidence type="ECO:0000313" key="13">
    <source>
        <dbReference type="Proteomes" id="UP000000254"/>
    </source>
</evidence>
<evidence type="ECO:0000256" key="1">
    <source>
        <dbReference type="ARBA" id="ARBA00004514"/>
    </source>
</evidence>